<name>A0A6J7MJI4_9ZZZZ</name>
<dbReference type="EMBL" id="CAFBPQ010000038">
    <property type="protein sequence ID" value="CAB5028414.1"/>
    <property type="molecule type" value="Genomic_DNA"/>
</dbReference>
<dbReference type="InterPro" id="IPR021949">
    <property type="entry name" value="DUF3566_TM"/>
</dbReference>
<evidence type="ECO:0000259" key="2">
    <source>
        <dbReference type="Pfam" id="PF12089"/>
    </source>
</evidence>
<evidence type="ECO:0000256" key="1">
    <source>
        <dbReference type="SAM" id="Phobius"/>
    </source>
</evidence>
<reference evidence="5" key="1">
    <citation type="submission" date="2020-05" db="EMBL/GenBank/DDBJ databases">
        <authorList>
            <person name="Chiriac C."/>
            <person name="Salcher M."/>
            <person name="Ghai R."/>
            <person name="Kavagutti S V."/>
        </authorList>
    </citation>
    <scope>NUCLEOTIDE SEQUENCE</scope>
</reference>
<evidence type="ECO:0000313" key="3">
    <source>
        <dbReference type="EMBL" id="CAB4719264.1"/>
    </source>
</evidence>
<keyword evidence="1" id="KW-0812">Transmembrane</keyword>
<sequence>MARSTSRAARPASGGRRYRQTIVKVDLWTALKLSLCFYISAMFVLVVALISLWLFAEAAGIISNVEKFIGDLFSDKSFTFLSTKVLQAVVLIGLLFVALQVAITMVAVSFYNIFAGLFGGLEVTIKEDDPPVR</sequence>
<accession>A0A6J7MJI4</accession>
<evidence type="ECO:0000313" key="5">
    <source>
        <dbReference type="EMBL" id="CAB4978589.1"/>
    </source>
</evidence>
<evidence type="ECO:0000313" key="6">
    <source>
        <dbReference type="EMBL" id="CAB5028414.1"/>
    </source>
</evidence>
<protein>
    <submittedName>
        <fullName evidence="5">Unannotated protein</fullName>
    </submittedName>
</protein>
<dbReference type="Pfam" id="PF12089">
    <property type="entry name" value="DUF3566"/>
    <property type="match status" value="1"/>
</dbReference>
<keyword evidence="1" id="KW-0472">Membrane</keyword>
<evidence type="ECO:0000313" key="4">
    <source>
        <dbReference type="EMBL" id="CAB4901505.1"/>
    </source>
</evidence>
<keyword evidence="1" id="KW-1133">Transmembrane helix</keyword>
<feature type="domain" description="DUF3566" evidence="2">
    <location>
        <begin position="16"/>
        <end position="127"/>
    </location>
</feature>
<dbReference type="AlphaFoldDB" id="A0A6J7MJI4"/>
<proteinExistence type="predicted"/>
<dbReference type="EMBL" id="CAEZYK010000018">
    <property type="protein sequence ID" value="CAB4719264.1"/>
    <property type="molecule type" value="Genomic_DNA"/>
</dbReference>
<gene>
    <name evidence="3" type="ORF">UFOPK2683_00490</name>
    <name evidence="4" type="ORF">UFOPK3605_00505</name>
    <name evidence="5" type="ORF">UFOPK3897_00966</name>
    <name evidence="6" type="ORF">UFOPK4121_01130</name>
</gene>
<dbReference type="EMBL" id="CAFBMM010000015">
    <property type="protein sequence ID" value="CAB4901505.1"/>
    <property type="molecule type" value="Genomic_DNA"/>
</dbReference>
<feature type="transmembrane region" description="Helical" evidence="1">
    <location>
        <begin position="35"/>
        <end position="56"/>
    </location>
</feature>
<organism evidence="5">
    <name type="scientific">freshwater metagenome</name>
    <dbReference type="NCBI Taxonomy" id="449393"/>
    <lineage>
        <taxon>unclassified sequences</taxon>
        <taxon>metagenomes</taxon>
        <taxon>ecological metagenomes</taxon>
    </lineage>
</organism>
<dbReference type="EMBL" id="CAFBOF010000019">
    <property type="protein sequence ID" value="CAB4978589.1"/>
    <property type="molecule type" value="Genomic_DNA"/>
</dbReference>
<feature type="transmembrane region" description="Helical" evidence="1">
    <location>
        <begin position="85"/>
        <end position="111"/>
    </location>
</feature>